<dbReference type="SMART" id="SM00530">
    <property type="entry name" value="HTH_XRE"/>
    <property type="match status" value="1"/>
</dbReference>
<dbReference type="Gene3D" id="1.10.260.40">
    <property type="entry name" value="lambda repressor-like DNA-binding domains"/>
    <property type="match status" value="1"/>
</dbReference>
<dbReference type="STRING" id="463025.BAU08_13395"/>
<dbReference type="SUPFAM" id="SSF47413">
    <property type="entry name" value="lambda repressor-like DNA-binding domains"/>
    <property type="match status" value="1"/>
</dbReference>
<dbReference type="InterPro" id="IPR001387">
    <property type="entry name" value="Cro/C1-type_HTH"/>
</dbReference>
<dbReference type="RefSeq" id="WP_066672781.1">
    <property type="nucleotide sequence ID" value="NZ_CP016171.1"/>
</dbReference>
<name>A0A193G6B2_9BORD</name>
<dbReference type="GO" id="GO:0003677">
    <property type="term" value="F:DNA binding"/>
    <property type="evidence" value="ECO:0007669"/>
    <property type="project" value="InterPro"/>
</dbReference>
<feature type="domain" description="HTH cro/C1-type" evidence="1">
    <location>
        <begin position="12"/>
        <end position="65"/>
    </location>
</feature>
<reference evidence="2 3" key="1">
    <citation type="submission" date="2016-06" db="EMBL/GenBank/DDBJ databases">
        <title>Complete genome sequences of Bordetella bronchialis and Bordetella flabilis.</title>
        <authorList>
            <person name="LiPuma J.J."/>
            <person name="Spilker T."/>
        </authorList>
    </citation>
    <scope>NUCLEOTIDE SEQUENCE [LARGE SCALE GENOMIC DNA]</scope>
    <source>
        <strain evidence="2 3">AU17976</strain>
    </source>
</reference>
<dbReference type="Pfam" id="PF13560">
    <property type="entry name" value="HTH_31"/>
    <property type="match status" value="1"/>
</dbReference>
<evidence type="ECO:0000313" key="2">
    <source>
        <dbReference type="EMBL" id="ANN74784.1"/>
    </source>
</evidence>
<dbReference type="Proteomes" id="UP000092213">
    <property type="component" value="Chromosome"/>
</dbReference>
<dbReference type="EMBL" id="CP016171">
    <property type="protein sequence ID" value="ANN74784.1"/>
    <property type="molecule type" value="Genomic_DNA"/>
</dbReference>
<dbReference type="PROSITE" id="PS50943">
    <property type="entry name" value="HTH_CROC1"/>
    <property type="match status" value="1"/>
</dbReference>
<proteinExistence type="predicted"/>
<dbReference type="AlphaFoldDB" id="A0A193G6B2"/>
<dbReference type="InterPro" id="IPR010982">
    <property type="entry name" value="Lambda_DNA-bd_dom_sf"/>
</dbReference>
<gene>
    <name evidence="2" type="ORF">BAU08_13395</name>
</gene>
<protein>
    <recommendedName>
        <fullName evidence="1">HTH cro/C1-type domain-containing protein</fullName>
    </recommendedName>
</protein>
<accession>A0A193G6B2</accession>
<evidence type="ECO:0000313" key="3">
    <source>
        <dbReference type="Proteomes" id="UP000092213"/>
    </source>
</evidence>
<sequence length="291" mass="32394">MDTKLLEIGMRLRAYRIGAGLSADALGERLNVSRASVYRMEAQGIGRLDVLLRVARLLDVPLETLLGVGVEYVASALAYFERLRQIEARAEHIFVAFGPIVYLLTSDGYDTLLRQALATRAAATKRPARARIDIDALMSILKLRKAQYLQRRPAITNVLSLPELVQFSEQGLEDEGASAPVRVAHRKMVLHELERVAQLLESPPMGIQVGILFDRLPTTSFSVIRQADATFSLTSPFRVGPQLNVWRGVGTISQDAEALRLHRELATELWSEVVTGQRAADFVRRRLLARA</sequence>
<dbReference type="CDD" id="cd00093">
    <property type="entry name" value="HTH_XRE"/>
    <property type="match status" value="1"/>
</dbReference>
<organism evidence="2 3">
    <name type="scientific">Bordetella bronchialis</name>
    <dbReference type="NCBI Taxonomy" id="463025"/>
    <lineage>
        <taxon>Bacteria</taxon>
        <taxon>Pseudomonadati</taxon>
        <taxon>Pseudomonadota</taxon>
        <taxon>Betaproteobacteria</taxon>
        <taxon>Burkholderiales</taxon>
        <taxon>Alcaligenaceae</taxon>
        <taxon>Bordetella</taxon>
    </lineage>
</organism>
<evidence type="ECO:0000259" key="1">
    <source>
        <dbReference type="PROSITE" id="PS50943"/>
    </source>
</evidence>